<gene>
    <name evidence="2" type="ORF">Terrestrivirus14_4</name>
</gene>
<name>A0A3G4ZPE7_9VIRU</name>
<organism evidence="2">
    <name type="scientific">Terrestrivirus sp</name>
    <dbReference type="NCBI Taxonomy" id="2487775"/>
    <lineage>
        <taxon>Viruses</taxon>
        <taxon>Varidnaviria</taxon>
        <taxon>Bamfordvirae</taxon>
        <taxon>Nucleocytoviricota</taxon>
        <taxon>Megaviricetes</taxon>
        <taxon>Imitervirales</taxon>
        <taxon>Mimiviridae</taxon>
        <taxon>Klosneuvirinae</taxon>
    </lineage>
</organism>
<reference evidence="2" key="1">
    <citation type="submission" date="2018-10" db="EMBL/GenBank/DDBJ databases">
        <title>Hidden diversity of soil giant viruses.</title>
        <authorList>
            <person name="Schulz F."/>
            <person name="Alteio L."/>
            <person name="Goudeau D."/>
            <person name="Ryan E.M."/>
            <person name="Malmstrom R.R."/>
            <person name="Blanchard J."/>
            <person name="Woyke T."/>
        </authorList>
    </citation>
    <scope>NUCLEOTIDE SEQUENCE</scope>
    <source>
        <strain evidence="2">TEV1</strain>
    </source>
</reference>
<feature type="transmembrane region" description="Helical" evidence="1">
    <location>
        <begin position="77"/>
        <end position="97"/>
    </location>
</feature>
<sequence length="99" mass="11562">MQNNTYTDVKPINPTCGNGIDEVVFENVVASLNNQHCDKRGPDYMLYDDGDFRELARDPYNKVRYDLVEGFSHNGSSNIWCYWLLVILFLVLLYFVLFK</sequence>
<proteinExistence type="predicted"/>
<accession>A0A3G4ZPE7</accession>
<keyword evidence="1" id="KW-0472">Membrane</keyword>
<evidence type="ECO:0000256" key="1">
    <source>
        <dbReference type="SAM" id="Phobius"/>
    </source>
</evidence>
<keyword evidence="1" id="KW-0812">Transmembrane</keyword>
<keyword evidence="1" id="KW-1133">Transmembrane helix</keyword>
<dbReference type="EMBL" id="MK071992">
    <property type="protein sequence ID" value="AYV76755.1"/>
    <property type="molecule type" value="Genomic_DNA"/>
</dbReference>
<evidence type="ECO:0000313" key="2">
    <source>
        <dbReference type="EMBL" id="AYV76755.1"/>
    </source>
</evidence>
<protein>
    <submittedName>
        <fullName evidence="2">Uncharacterized protein</fullName>
    </submittedName>
</protein>